<evidence type="ECO:0000256" key="2">
    <source>
        <dbReference type="ARBA" id="ARBA00022475"/>
    </source>
</evidence>
<accession>A0AAP2G3V2</accession>
<evidence type="ECO:0000256" key="3">
    <source>
        <dbReference type="ARBA" id="ARBA00022692"/>
    </source>
</evidence>
<feature type="transmembrane region" description="Helical" evidence="6">
    <location>
        <begin position="220"/>
        <end position="236"/>
    </location>
</feature>
<reference evidence="7 8" key="1">
    <citation type="journal article" date="2021" name="Arch. Microbiol.">
        <title>Harenicola maris gen. nov., sp. nov. isolated from the Sea of Japan shallow sediments.</title>
        <authorList>
            <person name="Romanenko L.A."/>
            <person name="Kurilenko V.V."/>
            <person name="Chernysheva N.Y."/>
            <person name="Tekutyeva L.A."/>
            <person name="Velansky P.V."/>
            <person name="Svetashev V.I."/>
            <person name="Isaeva M.P."/>
        </authorList>
    </citation>
    <scope>NUCLEOTIDE SEQUENCE [LARGE SCALE GENOMIC DNA]</scope>
    <source>
        <strain evidence="7 8">KMM 3653</strain>
    </source>
</reference>
<feature type="transmembrane region" description="Helical" evidence="6">
    <location>
        <begin position="196"/>
        <end position="213"/>
    </location>
</feature>
<dbReference type="RefSeq" id="WP_327793399.1">
    <property type="nucleotide sequence ID" value="NZ_JADQAZ010000001.1"/>
</dbReference>
<dbReference type="EMBL" id="JADQAZ010000001">
    <property type="protein sequence ID" value="MBT0957223.1"/>
    <property type="molecule type" value="Genomic_DNA"/>
</dbReference>
<gene>
    <name evidence="7" type="ORF">IV417_07495</name>
</gene>
<keyword evidence="8" id="KW-1185">Reference proteome</keyword>
<feature type="transmembrane region" description="Helical" evidence="6">
    <location>
        <begin position="242"/>
        <end position="263"/>
    </location>
</feature>
<feature type="transmembrane region" description="Helical" evidence="6">
    <location>
        <begin position="30"/>
        <end position="49"/>
    </location>
</feature>
<feature type="transmembrane region" description="Helical" evidence="6">
    <location>
        <begin position="123"/>
        <end position="141"/>
    </location>
</feature>
<proteinExistence type="predicted"/>
<feature type="transmembrane region" description="Helical" evidence="6">
    <location>
        <begin position="6"/>
        <end position="23"/>
    </location>
</feature>
<protein>
    <submittedName>
        <fullName evidence="7">Branched-chain amino acid ABC transporter permease</fullName>
    </submittedName>
</protein>
<evidence type="ECO:0000256" key="6">
    <source>
        <dbReference type="SAM" id="Phobius"/>
    </source>
</evidence>
<dbReference type="InterPro" id="IPR043428">
    <property type="entry name" value="LivM-like"/>
</dbReference>
<dbReference type="GO" id="GO:0015658">
    <property type="term" value="F:branched-chain amino acid transmembrane transporter activity"/>
    <property type="evidence" value="ECO:0007669"/>
    <property type="project" value="InterPro"/>
</dbReference>
<evidence type="ECO:0000313" key="8">
    <source>
        <dbReference type="Proteomes" id="UP001315686"/>
    </source>
</evidence>
<dbReference type="PANTHER" id="PTHR30482:SF1">
    <property type="entry name" value="BRANCHED-CHAIN AMINO ACID TRANSPORT PERMEASE PROTEIN LIVM-RELATED"/>
    <property type="match status" value="1"/>
</dbReference>
<evidence type="ECO:0000256" key="4">
    <source>
        <dbReference type="ARBA" id="ARBA00022989"/>
    </source>
</evidence>
<comment type="caution">
    <text evidence="7">The sequence shown here is derived from an EMBL/GenBank/DDBJ whole genome shotgun (WGS) entry which is preliminary data.</text>
</comment>
<organism evidence="7 8">
    <name type="scientific">Harenicola maris</name>
    <dbReference type="NCBI Taxonomy" id="2841044"/>
    <lineage>
        <taxon>Bacteria</taxon>
        <taxon>Pseudomonadati</taxon>
        <taxon>Pseudomonadota</taxon>
        <taxon>Alphaproteobacteria</taxon>
        <taxon>Rhodobacterales</taxon>
        <taxon>Paracoccaceae</taxon>
        <taxon>Harenicola</taxon>
    </lineage>
</organism>
<keyword evidence="2" id="KW-1003">Cell membrane</keyword>
<evidence type="ECO:0000256" key="5">
    <source>
        <dbReference type="ARBA" id="ARBA00023136"/>
    </source>
</evidence>
<dbReference type="GO" id="GO:0005886">
    <property type="term" value="C:plasma membrane"/>
    <property type="evidence" value="ECO:0007669"/>
    <property type="project" value="UniProtKB-SubCell"/>
</dbReference>
<dbReference type="PANTHER" id="PTHR30482">
    <property type="entry name" value="HIGH-AFFINITY BRANCHED-CHAIN AMINO ACID TRANSPORT SYSTEM PERMEASE"/>
    <property type="match status" value="1"/>
</dbReference>
<sequence>MSGYLSGVLVAYLLNLIIAYAVFLPGAGGILNLGVAGFVAIGAYASAWLSNEMEWPLAVTILLSMGVSALIGLAISFPILRTRGVYMVLATIAFGEVVVGLLINVEAIGGAAGYPVFEFIDLPVIALCTLAVVLFVVWLMSTRFGLALRAIHDDEPVAALFGVSVRGVRVAAFTIGAAIAGLGGALYGHHYAYVDVIYFTTLVSIYTLLYVLIGGVQTPWGPIVGAAVFSLLPELFRGATEWRYVFFAAVIILIMAVRPEGIITRALLLRLKRRGTIAAPTKEAAQ</sequence>
<keyword evidence="4 6" id="KW-1133">Transmembrane helix</keyword>
<dbReference type="Pfam" id="PF02653">
    <property type="entry name" value="BPD_transp_2"/>
    <property type="match status" value="1"/>
</dbReference>
<comment type="subcellular location">
    <subcellularLocation>
        <location evidence="1">Cell membrane</location>
        <topology evidence="1">Multi-pass membrane protein</topology>
    </subcellularLocation>
</comment>
<feature type="transmembrane region" description="Helical" evidence="6">
    <location>
        <begin position="55"/>
        <end position="77"/>
    </location>
</feature>
<evidence type="ECO:0000256" key="1">
    <source>
        <dbReference type="ARBA" id="ARBA00004651"/>
    </source>
</evidence>
<dbReference type="CDD" id="cd06581">
    <property type="entry name" value="TM_PBP1_LivM_like"/>
    <property type="match status" value="1"/>
</dbReference>
<dbReference type="Proteomes" id="UP001315686">
    <property type="component" value="Unassembled WGS sequence"/>
</dbReference>
<keyword evidence="5 6" id="KW-0472">Membrane</keyword>
<name>A0AAP2G3V2_9RHOB</name>
<evidence type="ECO:0000313" key="7">
    <source>
        <dbReference type="EMBL" id="MBT0957223.1"/>
    </source>
</evidence>
<keyword evidence="3 6" id="KW-0812">Transmembrane</keyword>
<feature type="transmembrane region" description="Helical" evidence="6">
    <location>
        <begin position="84"/>
        <end position="103"/>
    </location>
</feature>
<dbReference type="InterPro" id="IPR001851">
    <property type="entry name" value="ABC_transp_permease"/>
</dbReference>
<dbReference type="AlphaFoldDB" id="A0AAP2G3V2"/>
<feature type="transmembrane region" description="Helical" evidence="6">
    <location>
        <begin position="170"/>
        <end position="190"/>
    </location>
</feature>